<dbReference type="EMBL" id="SWBP01000002">
    <property type="protein sequence ID" value="TKB99229.1"/>
    <property type="molecule type" value="Genomic_DNA"/>
</dbReference>
<dbReference type="OrthoDB" id="773159at2"/>
<keyword evidence="4" id="KW-1185">Reference proteome</keyword>
<protein>
    <submittedName>
        <fullName evidence="3">Uncharacterized protein</fullName>
    </submittedName>
</protein>
<evidence type="ECO:0000313" key="4">
    <source>
        <dbReference type="Proteomes" id="UP000308181"/>
    </source>
</evidence>
<keyword evidence="1" id="KW-0812">Transmembrane</keyword>
<gene>
    <name evidence="3" type="ORF">FA046_08980</name>
</gene>
<keyword evidence="2" id="KW-0732">Signal</keyword>
<keyword evidence="1" id="KW-0472">Membrane</keyword>
<name>A0A4U1C4X7_9SPHI</name>
<feature type="signal peptide" evidence="2">
    <location>
        <begin position="1"/>
        <end position="22"/>
    </location>
</feature>
<accession>A0A4U1C4X7</accession>
<keyword evidence="1" id="KW-1133">Transmembrane helix</keyword>
<feature type="transmembrane region" description="Helical" evidence="1">
    <location>
        <begin position="102"/>
        <end position="126"/>
    </location>
</feature>
<feature type="chain" id="PRO_5020760581" evidence="2">
    <location>
        <begin position="23"/>
        <end position="130"/>
    </location>
</feature>
<evidence type="ECO:0000313" key="3">
    <source>
        <dbReference type="EMBL" id="TKB99229.1"/>
    </source>
</evidence>
<proteinExistence type="predicted"/>
<organism evidence="3 4">
    <name type="scientific">Pedobacter cryophilus</name>
    <dbReference type="NCBI Taxonomy" id="2571271"/>
    <lineage>
        <taxon>Bacteria</taxon>
        <taxon>Pseudomonadati</taxon>
        <taxon>Bacteroidota</taxon>
        <taxon>Sphingobacteriia</taxon>
        <taxon>Sphingobacteriales</taxon>
        <taxon>Sphingobacteriaceae</taxon>
        <taxon>Pedobacter</taxon>
    </lineage>
</organism>
<dbReference type="Proteomes" id="UP000308181">
    <property type="component" value="Unassembled WGS sequence"/>
</dbReference>
<reference evidence="3 4" key="1">
    <citation type="submission" date="2019-04" db="EMBL/GenBank/DDBJ databases">
        <title>Pedobacter sp. AR-3-17 sp. nov., isolated from Arctic soil.</title>
        <authorList>
            <person name="Dahal R.H."/>
            <person name="Kim D.-U."/>
        </authorList>
    </citation>
    <scope>NUCLEOTIDE SEQUENCE [LARGE SCALE GENOMIC DNA]</scope>
    <source>
        <strain evidence="3 4">AR-3-17</strain>
    </source>
</reference>
<sequence length="130" mass="14205">MMLKALIFSLVLISAVSNNLIAQTASKDSIIKIAQADVKYFKLSGDDFTTFRKNKGNYTSDFFKPKLGAVSDTLLLKDSVYVKAYRQAAYNKSLKKRTVGHYMLVGGAVYVGVTVVVAIVALFIVLSKLG</sequence>
<evidence type="ECO:0000256" key="2">
    <source>
        <dbReference type="SAM" id="SignalP"/>
    </source>
</evidence>
<dbReference type="RefSeq" id="WP_136826041.1">
    <property type="nucleotide sequence ID" value="NZ_SWBP01000002.1"/>
</dbReference>
<evidence type="ECO:0000256" key="1">
    <source>
        <dbReference type="SAM" id="Phobius"/>
    </source>
</evidence>
<comment type="caution">
    <text evidence="3">The sequence shown here is derived from an EMBL/GenBank/DDBJ whole genome shotgun (WGS) entry which is preliminary data.</text>
</comment>
<dbReference type="AlphaFoldDB" id="A0A4U1C4X7"/>